<dbReference type="PANTHER" id="PTHR43046">
    <property type="entry name" value="GDP-MANNOSE MANNOSYL HYDROLASE"/>
    <property type="match status" value="1"/>
</dbReference>
<evidence type="ECO:0000313" key="6">
    <source>
        <dbReference type="Proteomes" id="UP000641514"/>
    </source>
</evidence>
<dbReference type="Proteomes" id="UP000641514">
    <property type="component" value="Unassembled WGS sequence"/>
</dbReference>
<keyword evidence="3" id="KW-0460">Magnesium</keyword>
<dbReference type="EMBL" id="BMJH01000001">
    <property type="protein sequence ID" value="GGC59582.1"/>
    <property type="molecule type" value="Genomic_DNA"/>
</dbReference>
<dbReference type="GO" id="GO:0016787">
    <property type="term" value="F:hydrolase activity"/>
    <property type="evidence" value="ECO:0007669"/>
    <property type="project" value="UniProtKB-KW"/>
</dbReference>
<organism evidence="5 6">
    <name type="scientific">Hoyosella rhizosphaerae</name>
    <dbReference type="NCBI Taxonomy" id="1755582"/>
    <lineage>
        <taxon>Bacteria</taxon>
        <taxon>Bacillati</taxon>
        <taxon>Actinomycetota</taxon>
        <taxon>Actinomycetes</taxon>
        <taxon>Mycobacteriales</taxon>
        <taxon>Hoyosellaceae</taxon>
        <taxon>Hoyosella</taxon>
    </lineage>
</organism>
<dbReference type="InterPro" id="IPR020084">
    <property type="entry name" value="NUDIX_hydrolase_CS"/>
</dbReference>
<dbReference type="Gene3D" id="3.90.79.10">
    <property type="entry name" value="Nucleoside Triphosphate Pyrophosphohydrolase"/>
    <property type="match status" value="1"/>
</dbReference>
<evidence type="ECO:0000259" key="4">
    <source>
        <dbReference type="PROSITE" id="PS51462"/>
    </source>
</evidence>
<comment type="caution">
    <text evidence="5">The sequence shown here is derived from an EMBL/GenBank/DDBJ whole genome shotgun (WGS) entry which is preliminary data.</text>
</comment>
<dbReference type="Gene3D" id="1.20.1440.20">
    <property type="entry name" value="LemA-like domain"/>
    <property type="match status" value="1"/>
</dbReference>
<dbReference type="InterPro" id="IPR023353">
    <property type="entry name" value="LemA-like_dom_sf"/>
</dbReference>
<dbReference type="SUPFAM" id="SSF140478">
    <property type="entry name" value="LemA-like"/>
    <property type="match status" value="1"/>
</dbReference>
<evidence type="ECO:0000256" key="1">
    <source>
        <dbReference type="ARBA" id="ARBA00001946"/>
    </source>
</evidence>
<name>A0A916U4M3_9ACTN</name>
<keyword evidence="2" id="KW-0378">Hydrolase</keyword>
<dbReference type="PROSITE" id="PS00893">
    <property type="entry name" value="NUDIX_BOX"/>
    <property type="match status" value="1"/>
</dbReference>
<sequence>MLPLWVLVLTAVLVAVVVLCVTWVLSTASRLDRLHIRYDKAWHALDAALARRAVVARSVADLMLRSIAQDDAGSSRMRSEAEQLASLAGRAERADRDHREDAENRLSAALSRIRLADVSPQLVSELADAEARVLIARRFHNDAVGDTLALRRRRPVRLLKLAGTAPAPHHFEIVERHYDPPVELLRETVARSSGDLGASGGELRRSARIVVLDDSGKVLLMRGTDPQEPGSAFWFTPGGGVEGDESLLDAAVREMREETGVEVTAKELRGPVWKRREDFRFNGAEMRSEEFFYVYKTREFEPVTDQFTELEVSMVSEYRWCDSVDIQQLCADGEQVYPRELPSLLSEAARIANGAQVPTSPRVIT</sequence>
<dbReference type="InterPro" id="IPR000086">
    <property type="entry name" value="NUDIX_hydrolase_dom"/>
</dbReference>
<dbReference type="Pfam" id="PF00293">
    <property type="entry name" value="NUDIX"/>
    <property type="match status" value="1"/>
</dbReference>
<protein>
    <recommendedName>
        <fullName evidence="4">Nudix hydrolase domain-containing protein</fullName>
    </recommendedName>
</protein>
<proteinExistence type="predicted"/>
<feature type="domain" description="Nudix hydrolase" evidence="4">
    <location>
        <begin position="202"/>
        <end position="343"/>
    </location>
</feature>
<dbReference type="CDD" id="cd04685">
    <property type="entry name" value="NUDIX_Hydrolase"/>
    <property type="match status" value="1"/>
</dbReference>
<dbReference type="InterPro" id="IPR015797">
    <property type="entry name" value="NUDIX_hydrolase-like_dom_sf"/>
</dbReference>
<dbReference type="PROSITE" id="PS51462">
    <property type="entry name" value="NUDIX"/>
    <property type="match status" value="1"/>
</dbReference>
<keyword evidence="6" id="KW-1185">Reference proteome</keyword>
<evidence type="ECO:0000313" key="5">
    <source>
        <dbReference type="EMBL" id="GGC59582.1"/>
    </source>
</evidence>
<dbReference type="AlphaFoldDB" id="A0A916U4M3"/>
<dbReference type="PANTHER" id="PTHR43046:SF12">
    <property type="entry name" value="GDP-MANNOSE MANNOSYL HYDROLASE"/>
    <property type="match status" value="1"/>
</dbReference>
<gene>
    <name evidence="5" type="ORF">GCM10011410_10000</name>
</gene>
<comment type="cofactor">
    <cofactor evidence="1">
        <name>Mg(2+)</name>
        <dbReference type="ChEBI" id="CHEBI:18420"/>
    </cofactor>
</comment>
<reference evidence="5" key="1">
    <citation type="journal article" date="2014" name="Int. J. Syst. Evol. Microbiol.">
        <title>Complete genome sequence of Corynebacterium casei LMG S-19264T (=DSM 44701T), isolated from a smear-ripened cheese.</title>
        <authorList>
            <consortium name="US DOE Joint Genome Institute (JGI-PGF)"/>
            <person name="Walter F."/>
            <person name="Albersmeier A."/>
            <person name="Kalinowski J."/>
            <person name="Ruckert C."/>
        </authorList>
    </citation>
    <scope>NUCLEOTIDE SEQUENCE</scope>
    <source>
        <strain evidence="5">CGMCC 1.15478</strain>
    </source>
</reference>
<reference evidence="5" key="2">
    <citation type="submission" date="2020-09" db="EMBL/GenBank/DDBJ databases">
        <authorList>
            <person name="Sun Q."/>
            <person name="Zhou Y."/>
        </authorList>
    </citation>
    <scope>NUCLEOTIDE SEQUENCE</scope>
    <source>
        <strain evidence="5">CGMCC 1.15478</strain>
    </source>
</reference>
<evidence type="ECO:0000256" key="3">
    <source>
        <dbReference type="ARBA" id="ARBA00022842"/>
    </source>
</evidence>
<evidence type="ECO:0000256" key="2">
    <source>
        <dbReference type="ARBA" id="ARBA00022801"/>
    </source>
</evidence>
<accession>A0A916U4M3</accession>
<dbReference type="SUPFAM" id="SSF55811">
    <property type="entry name" value="Nudix"/>
    <property type="match status" value="1"/>
</dbReference>